<evidence type="ECO:0000256" key="11">
    <source>
        <dbReference type="ARBA" id="ARBA00023188"/>
    </source>
</evidence>
<keyword evidence="14" id="KW-1185">Reference proteome</keyword>
<keyword evidence="9" id="KW-0892">Osteogenesis</keyword>
<dbReference type="GO" id="GO:0005509">
    <property type="term" value="F:calcium ion binding"/>
    <property type="evidence" value="ECO:0007669"/>
    <property type="project" value="InterPro"/>
</dbReference>
<gene>
    <name evidence="13" type="primary">MGP</name>
    <name evidence="13" type="ORF">Y1Q_0020107</name>
</gene>
<dbReference type="SUPFAM" id="SSF57630">
    <property type="entry name" value="GLA-domain"/>
    <property type="match status" value="1"/>
</dbReference>
<evidence type="ECO:0000313" key="14">
    <source>
        <dbReference type="Proteomes" id="UP000050525"/>
    </source>
</evidence>
<dbReference type="PANTHER" id="PTHR10109">
    <property type="entry name" value="MATRIX GLA PROTEIN"/>
    <property type="match status" value="1"/>
</dbReference>
<dbReference type="PROSITE" id="PS00011">
    <property type="entry name" value="GLA_1"/>
    <property type="match status" value="1"/>
</dbReference>
<dbReference type="InterPro" id="IPR027118">
    <property type="entry name" value="MGP"/>
</dbReference>
<evidence type="ECO:0000256" key="9">
    <source>
        <dbReference type="ARBA" id="ARBA00022855"/>
    </source>
</evidence>
<organism evidence="13 14">
    <name type="scientific">Alligator mississippiensis</name>
    <name type="common">American alligator</name>
    <dbReference type="NCBI Taxonomy" id="8496"/>
    <lineage>
        <taxon>Eukaryota</taxon>
        <taxon>Metazoa</taxon>
        <taxon>Chordata</taxon>
        <taxon>Craniata</taxon>
        <taxon>Vertebrata</taxon>
        <taxon>Euteleostomi</taxon>
        <taxon>Archelosauria</taxon>
        <taxon>Archosauria</taxon>
        <taxon>Crocodylia</taxon>
        <taxon>Alligatoridae</taxon>
        <taxon>Alligatorinae</taxon>
        <taxon>Alligator</taxon>
    </lineage>
</organism>
<evidence type="ECO:0000256" key="2">
    <source>
        <dbReference type="ARBA" id="ARBA00008850"/>
    </source>
</evidence>
<evidence type="ECO:0000256" key="8">
    <source>
        <dbReference type="ARBA" id="ARBA00022782"/>
    </source>
</evidence>
<comment type="subcellular location">
    <subcellularLocation>
        <location evidence="1">Secreted</location>
    </subcellularLocation>
</comment>
<comment type="caution">
    <text evidence="13">The sequence shown here is derived from an EMBL/GenBank/DDBJ whole genome shotgun (WGS) entry which is preliminary data.</text>
</comment>
<proteinExistence type="inferred from homology"/>
<dbReference type="PROSITE" id="PS50998">
    <property type="entry name" value="GLA_2"/>
    <property type="match status" value="1"/>
</dbReference>
<dbReference type="GO" id="GO:0051216">
    <property type="term" value="P:cartilage development"/>
    <property type="evidence" value="ECO:0007669"/>
    <property type="project" value="UniProtKB-KW"/>
</dbReference>
<dbReference type="AlphaFoldDB" id="A0A151LYZ9"/>
<accession>A0A151LYZ9</accession>
<sequence>MLWHIRFYRESYQTLGELLLNKSCRLKNNAFACPESPAALTFCYESQESMESHEFTSPFVTRQSAHDFMRPDPRQKAIMRERIRERHKSPQERHREICEDYYPCERYAYHHGYAAAYKRFFVKRTTK</sequence>
<dbReference type="GO" id="GO:0001503">
    <property type="term" value="P:ossification"/>
    <property type="evidence" value="ECO:0007669"/>
    <property type="project" value="UniProtKB-KW"/>
</dbReference>
<dbReference type="STRING" id="8496.A0A151LYZ9"/>
<keyword evidence="5" id="KW-0301">Gamma-carboxyglutamic acid</keyword>
<protein>
    <recommendedName>
        <fullName evidence="3">Matrix Gla protein</fullName>
    </recommendedName>
</protein>
<keyword evidence="10" id="KW-1015">Disulfide bond</keyword>
<keyword evidence="6" id="KW-0964">Secreted</keyword>
<dbReference type="InterPro" id="IPR035972">
    <property type="entry name" value="GLA-like_dom_SF"/>
</dbReference>
<keyword evidence="8" id="KW-0221">Differentiation</keyword>
<reference evidence="13 14" key="1">
    <citation type="journal article" date="2012" name="Genome Biol.">
        <title>Sequencing three crocodilian genomes to illuminate the evolution of archosaurs and amniotes.</title>
        <authorList>
            <person name="St John J.A."/>
            <person name="Braun E.L."/>
            <person name="Isberg S.R."/>
            <person name="Miles L.G."/>
            <person name="Chong A.Y."/>
            <person name="Gongora J."/>
            <person name="Dalzell P."/>
            <person name="Moran C."/>
            <person name="Bed'hom B."/>
            <person name="Abzhanov A."/>
            <person name="Burgess S.C."/>
            <person name="Cooksey A.M."/>
            <person name="Castoe T.A."/>
            <person name="Crawford N.G."/>
            <person name="Densmore L.D."/>
            <person name="Drew J.C."/>
            <person name="Edwards S.V."/>
            <person name="Faircloth B.C."/>
            <person name="Fujita M.K."/>
            <person name="Greenwold M.J."/>
            <person name="Hoffmann F.G."/>
            <person name="Howard J.M."/>
            <person name="Iguchi T."/>
            <person name="Janes D.E."/>
            <person name="Khan S.Y."/>
            <person name="Kohno S."/>
            <person name="de Koning A.J."/>
            <person name="Lance S.L."/>
            <person name="McCarthy F.M."/>
            <person name="McCormack J.E."/>
            <person name="Merchant M.E."/>
            <person name="Peterson D.G."/>
            <person name="Pollock D.D."/>
            <person name="Pourmand N."/>
            <person name="Raney B.J."/>
            <person name="Roessler K.A."/>
            <person name="Sanford J.R."/>
            <person name="Sawyer R.H."/>
            <person name="Schmidt C.J."/>
            <person name="Triplett E.W."/>
            <person name="Tuberville T.D."/>
            <person name="Venegas-Anaya M."/>
            <person name="Howard J.T."/>
            <person name="Jarvis E.D."/>
            <person name="Guillette L.J.Jr."/>
            <person name="Glenn T.C."/>
            <person name="Green R.E."/>
            <person name="Ray D.A."/>
        </authorList>
    </citation>
    <scope>NUCLEOTIDE SEQUENCE [LARGE SCALE GENOMIC DNA]</scope>
    <source>
        <strain evidence="13">KSC_2009_1</strain>
    </source>
</reference>
<feature type="domain" description="Gla" evidence="12">
    <location>
        <begin position="76"/>
        <end position="122"/>
    </location>
</feature>
<evidence type="ECO:0000256" key="10">
    <source>
        <dbReference type="ARBA" id="ARBA00023157"/>
    </source>
</evidence>
<dbReference type="eggNOG" id="ENOG502S45A">
    <property type="taxonomic scope" value="Eukaryota"/>
</dbReference>
<evidence type="ECO:0000256" key="7">
    <source>
        <dbReference type="ARBA" id="ARBA00022553"/>
    </source>
</evidence>
<dbReference type="GO" id="GO:0031012">
    <property type="term" value="C:extracellular matrix"/>
    <property type="evidence" value="ECO:0007669"/>
    <property type="project" value="InterPro"/>
</dbReference>
<evidence type="ECO:0000313" key="13">
    <source>
        <dbReference type="EMBL" id="KYO17505.1"/>
    </source>
</evidence>
<name>A0A151LYZ9_ALLMI</name>
<dbReference type="GO" id="GO:0005576">
    <property type="term" value="C:extracellular region"/>
    <property type="evidence" value="ECO:0007669"/>
    <property type="project" value="UniProtKB-SubCell"/>
</dbReference>
<evidence type="ECO:0000256" key="3">
    <source>
        <dbReference type="ARBA" id="ARBA00017145"/>
    </source>
</evidence>
<evidence type="ECO:0000256" key="4">
    <source>
        <dbReference type="ARBA" id="ARBA00022473"/>
    </source>
</evidence>
<dbReference type="PANTHER" id="PTHR10109:SF0">
    <property type="entry name" value="MATRIX GLA PROTEIN"/>
    <property type="match status" value="1"/>
</dbReference>
<keyword evidence="11" id="KW-0891">Chondrogenesis</keyword>
<dbReference type="EMBL" id="AKHW03007000">
    <property type="protein sequence ID" value="KYO17505.1"/>
    <property type="molecule type" value="Genomic_DNA"/>
</dbReference>
<evidence type="ECO:0000256" key="6">
    <source>
        <dbReference type="ARBA" id="ARBA00022525"/>
    </source>
</evidence>
<dbReference type="Pfam" id="PF25890">
    <property type="entry name" value="BGLAP_C"/>
    <property type="match status" value="1"/>
</dbReference>
<keyword evidence="4" id="KW-0217">Developmental protein</keyword>
<evidence type="ECO:0000256" key="5">
    <source>
        <dbReference type="ARBA" id="ARBA00022479"/>
    </source>
</evidence>
<dbReference type="InterPro" id="IPR058704">
    <property type="entry name" value="BGLAP-like_C"/>
</dbReference>
<dbReference type="InterPro" id="IPR000294">
    <property type="entry name" value="GLA_domain"/>
</dbReference>
<evidence type="ECO:0000259" key="12">
    <source>
        <dbReference type="PROSITE" id="PS50998"/>
    </source>
</evidence>
<evidence type="ECO:0000256" key="1">
    <source>
        <dbReference type="ARBA" id="ARBA00004613"/>
    </source>
</evidence>
<dbReference type="GO" id="GO:0030154">
    <property type="term" value="P:cell differentiation"/>
    <property type="evidence" value="ECO:0007669"/>
    <property type="project" value="UniProtKB-KW"/>
</dbReference>
<dbReference type="SMART" id="SM00069">
    <property type="entry name" value="GLA"/>
    <property type="match status" value="1"/>
</dbReference>
<comment type="similarity">
    <text evidence="2">Belongs to the osteocalcin/matrix Gla protein family.</text>
</comment>
<keyword evidence="7" id="KW-0597">Phosphoprotein</keyword>
<dbReference type="Proteomes" id="UP000050525">
    <property type="component" value="Unassembled WGS sequence"/>
</dbReference>